<evidence type="ECO:0000256" key="4">
    <source>
        <dbReference type="ARBA" id="ARBA00022741"/>
    </source>
</evidence>
<keyword evidence="5" id="KW-0418">Kinase</keyword>
<keyword evidence="6" id="KW-0106">Calcium</keyword>
<feature type="domain" description="EF-hand" evidence="10">
    <location>
        <begin position="511"/>
        <end position="543"/>
    </location>
</feature>
<comment type="caution">
    <text evidence="11">The sequence shown here is derived from an EMBL/GenBank/DDBJ whole genome shotgun (WGS) entry which is preliminary data.</text>
</comment>
<organism evidence="11 12">
    <name type="scientific">Edaphochlamys debaryana</name>
    <dbReference type="NCBI Taxonomy" id="47281"/>
    <lineage>
        <taxon>Eukaryota</taxon>
        <taxon>Viridiplantae</taxon>
        <taxon>Chlorophyta</taxon>
        <taxon>core chlorophytes</taxon>
        <taxon>Chlorophyceae</taxon>
        <taxon>CS clade</taxon>
        <taxon>Chlamydomonadales</taxon>
        <taxon>Chlamydomonadales incertae sedis</taxon>
        <taxon>Edaphochlamys</taxon>
    </lineage>
</organism>
<gene>
    <name evidence="11" type="ORF">HYH03_017368</name>
</gene>
<keyword evidence="4 8" id="KW-0547">Nucleotide-binding</keyword>
<dbReference type="PANTHER" id="PTHR24349">
    <property type="entry name" value="SERINE/THREONINE-PROTEIN KINASE"/>
    <property type="match status" value="1"/>
</dbReference>
<dbReference type="Pfam" id="PF00069">
    <property type="entry name" value="Pkinase"/>
    <property type="match status" value="1"/>
</dbReference>
<dbReference type="InterPro" id="IPR000719">
    <property type="entry name" value="Prot_kinase_dom"/>
</dbReference>
<dbReference type="CDD" id="cd00051">
    <property type="entry name" value="EFh"/>
    <property type="match status" value="2"/>
</dbReference>
<keyword evidence="3" id="KW-0677">Repeat</keyword>
<dbReference type="GO" id="GO:0005509">
    <property type="term" value="F:calcium ion binding"/>
    <property type="evidence" value="ECO:0007669"/>
    <property type="project" value="InterPro"/>
</dbReference>
<dbReference type="InterPro" id="IPR018247">
    <property type="entry name" value="EF_Hand_1_Ca_BS"/>
</dbReference>
<dbReference type="Pfam" id="PF13499">
    <property type="entry name" value="EF-hand_7"/>
    <property type="match status" value="2"/>
</dbReference>
<evidence type="ECO:0000256" key="5">
    <source>
        <dbReference type="ARBA" id="ARBA00022777"/>
    </source>
</evidence>
<evidence type="ECO:0000259" key="10">
    <source>
        <dbReference type="PROSITE" id="PS50222"/>
    </source>
</evidence>
<dbReference type="InterPro" id="IPR011992">
    <property type="entry name" value="EF-hand-dom_pair"/>
</dbReference>
<dbReference type="SUPFAM" id="SSF47473">
    <property type="entry name" value="EF-hand"/>
    <property type="match status" value="1"/>
</dbReference>
<dbReference type="GO" id="GO:0004674">
    <property type="term" value="F:protein serine/threonine kinase activity"/>
    <property type="evidence" value="ECO:0007669"/>
    <property type="project" value="UniProtKB-KW"/>
</dbReference>
<dbReference type="GO" id="GO:0005524">
    <property type="term" value="F:ATP binding"/>
    <property type="evidence" value="ECO:0007669"/>
    <property type="project" value="UniProtKB-UniRule"/>
</dbReference>
<evidence type="ECO:0000259" key="9">
    <source>
        <dbReference type="PROSITE" id="PS50011"/>
    </source>
</evidence>
<evidence type="ECO:0000256" key="1">
    <source>
        <dbReference type="ARBA" id="ARBA00022527"/>
    </source>
</evidence>
<evidence type="ECO:0000256" key="7">
    <source>
        <dbReference type="ARBA" id="ARBA00022840"/>
    </source>
</evidence>
<keyword evidence="1" id="KW-0723">Serine/threonine-protein kinase</keyword>
<dbReference type="PROSITE" id="PS00107">
    <property type="entry name" value="PROTEIN_KINASE_ATP"/>
    <property type="match status" value="1"/>
</dbReference>
<dbReference type="PROSITE" id="PS00108">
    <property type="entry name" value="PROTEIN_KINASE_ST"/>
    <property type="match status" value="1"/>
</dbReference>
<feature type="domain" description="Protein kinase" evidence="9">
    <location>
        <begin position="99"/>
        <end position="360"/>
    </location>
</feature>
<sequence>MGNFCSSGFDPHDKPSAALIPRPSAGLGRTSVGAGIVGRVSAGPGPIFGRISAARSDDLSTKSARSGSRGSAVITVATALATARKELVRNKGVRFEQRYQIHRLLGRGAFAKVVECTRKGSEDRYAAKIIEKGSMDRKALEKEVAVSRLLEDHPATLPCVYDVFEDDDNYYVVFELCRGGELFERIVKKKHFSEREAARYLRTLLSFVAHAHSRGVVHTDLKPENVLLLHPVAADADDDKVFIKVVDYGCSNFCADGEFLTQPYGTPMYAAPEIFKSCFDKSADIWSLGVISHVLLVGYAPFRGVTPEEIKRKVIAAEYDLDGQGWQSVSPAAKAFVGAMLQTRPGARPSAASLLRHIWFTQAQESNTSLRGTVSRLRLHLQKGRFERLALRLLARSRVNAAADDALAMRAVFEQFDQDRNGTLDYDEFCSALHKGEQGAPDAAELRALFDAADLDRTGRIDYEEFLAATGGCGLTSRPTLAATLVLQQLDRDGDGFVTVEELAGAMHPGATLSEARSLLRSADLDGDGRIDLEEIKAVIRAK</sequence>
<dbReference type="Gene3D" id="1.10.510.10">
    <property type="entry name" value="Transferase(Phosphotransferase) domain 1"/>
    <property type="match status" value="1"/>
</dbReference>
<evidence type="ECO:0000256" key="8">
    <source>
        <dbReference type="PROSITE-ProRule" id="PRU10141"/>
    </source>
</evidence>
<dbReference type="EMBL" id="JAEHOE010000166">
    <property type="protein sequence ID" value="KAG2483771.1"/>
    <property type="molecule type" value="Genomic_DNA"/>
</dbReference>
<evidence type="ECO:0000256" key="2">
    <source>
        <dbReference type="ARBA" id="ARBA00022679"/>
    </source>
</evidence>
<dbReference type="FunFam" id="1.10.510.10:FF:000571">
    <property type="entry name" value="Maternal embryonic leucine zipper kinase"/>
    <property type="match status" value="1"/>
</dbReference>
<keyword evidence="7 8" id="KW-0067">ATP-binding</keyword>
<dbReference type="InterPro" id="IPR008271">
    <property type="entry name" value="Ser/Thr_kinase_AS"/>
</dbReference>
<evidence type="ECO:0000313" key="12">
    <source>
        <dbReference type="Proteomes" id="UP000612055"/>
    </source>
</evidence>
<evidence type="ECO:0008006" key="13">
    <source>
        <dbReference type="Google" id="ProtNLM"/>
    </source>
</evidence>
<evidence type="ECO:0000256" key="3">
    <source>
        <dbReference type="ARBA" id="ARBA00022737"/>
    </source>
</evidence>
<dbReference type="CDD" id="cd05117">
    <property type="entry name" value="STKc_CAMK"/>
    <property type="match status" value="1"/>
</dbReference>
<keyword evidence="2" id="KW-0808">Transferase</keyword>
<feature type="binding site" evidence="8">
    <location>
        <position position="128"/>
    </location>
    <ligand>
        <name>ATP</name>
        <dbReference type="ChEBI" id="CHEBI:30616"/>
    </ligand>
</feature>
<dbReference type="SUPFAM" id="SSF56112">
    <property type="entry name" value="Protein kinase-like (PK-like)"/>
    <property type="match status" value="1"/>
</dbReference>
<evidence type="ECO:0000313" key="11">
    <source>
        <dbReference type="EMBL" id="KAG2483771.1"/>
    </source>
</evidence>
<proteinExistence type="predicted"/>
<dbReference type="Gene3D" id="3.30.200.20">
    <property type="entry name" value="Phosphorylase Kinase, domain 1"/>
    <property type="match status" value="1"/>
</dbReference>
<dbReference type="PROSITE" id="PS50222">
    <property type="entry name" value="EF_HAND_2"/>
    <property type="match status" value="3"/>
</dbReference>
<dbReference type="Proteomes" id="UP000612055">
    <property type="component" value="Unassembled WGS sequence"/>
</dbReference>
<dbReference type="InterPro" id="IPR050205">
    <property type="entry name" value="CDPK_Ser/Thr_kinases"/>
</dbReference>
<dbReference type="OrthoDB" id="40902at2759"/>
<dbReference type="PROSITE" id="PS00018">
    <property type="entry name" value="EF_HAND_1"/>
    <property type="match status" value="3"/>
</dbReference>
<feature type="domain" description="EF-hand" evidence="10">
    <location>
        <begin position="441"/>
        <end position="476"/>
    </location>
</feature>
<protein>
    <recommendedName>
        <fullName evidence="13">Calcium-dependent protein kinase</fullName>
    </recommendedName>
</protein>
<feature type="domain" description="EF-hand" evidence="10">
    <location>
        <begin position="404"/>
        <end position="439"/>
    </location>
</feature>
<dbReference type="AlphaFoldDB" id="A0A835XK66"/>
<dbReference type="Gene3D" id="1.10.238.10">
    <property type="entry name" value="EF-hand"/>
    <property type="match status" value="2"/>
</dbReference>
<dbReference type="InterPro" id="IPR017441">
    <property type="entry name" value="Protein_kinase_ATP_BS"/>
</dbReference>
<dbReference type="FunFam" id="1.10.238.10:FF:000178">
    <property type="entry name" value="Calmodulin-2 A"/>
    <property type="match status" value="1"/>
</dbReference>
<dbReference type="PROSITE" id="PS50011">
    <property type="entry name" value="PROTEIN_KINASE_DOM"/>
    <property type="match status" value="1"/>
</dbReference>
<dbReference type="SMART" id="SM00054">
    <property type="entry name" value="EFh"/>
    <property type="match status" value="4"/>
</dbReference>
<dbReference type="GO" id="GO:0043226">
    <property type="term" value="C:organelle"/>
    <property type="evidence" value="ECO:0007669"/>
    <property type="project" value="UniProtKB-ARBA"/>
</dbReference>
<name>A0A835XK66_9CHLO</name>
<keyword evidence="12" id="KW-1185">Reference proteome</keyword>
<dbReference type="InterPro" id="IPR002048">
    <property type="entry name" value="EF_hand_dom"/>
</dbReference>
<evidence type="ECO:0000256" key="6">
    <source>
        <dbReference type="ARBA" id="ARBA00022837"/>
    </source>
</evidence>
<accession>A0A835XK66</accession>
<reference evidence="11" key="1">
    <citation type="journal article" date="2020" name="bioRxiv">
        <title>Comparative genomics of Chlamydomonas.</title>
        <authorList>
            <person name="Craig R.J."/>
            <person name="Hasan A.R."/>
            <person name="Ness R.W."/>
            <person name="Keightley P.D."/>
        </authorList>
    </citation>
    <scope>NUCLEOTIDE SEQUENCE</scope>
    <source>
        <strain evidence="11">CCAP 11/70</strain>
    </source>
</reference>
<dbReference type="InterPro" id="IPR011009">
    <property type="entry name" value="Kinase-like_dom_sf"/>
</dbReference>
<dbReference type="SMART" id="SM00220">
    <property type="entry name" value="S_TKc"/>
    <property type="match status" value="1"/>
</dbReference>